<dbReference type="GO" id="GO:0003676">
    <property type="term" value="F:nucleic acid binding"/>
    <property type="evidence" value="ECO:0007669"/>
    <property type="project" value="InterPro"/>
</dbReference>
<keyword evidence="3" id="KW-1185">Reference proteome</keyword>
<reference evidence="2" key="1">
    <citation type="submission" date="2019-08" db="EMBL/GenBank/DDBJ databases">
        <title>The genome of the North American firefly Photinus pyralis.</title>
        <authorList>
            <consortium name="Photinus pyralis genome working group"/>
            <person name="Fallon T.R."/>
            <person name="Sander Lower S.E."/>
            <person name="Weng J.-K."/>
        </authorList>
    </citation>
    <scope>NUCLEOTIDE SEQUENCE</scope>
    <source>
        <strain evidence="2">TRF0915ILg1</strain>
        <tissue evidence="2">Whole body</tissue>
    </source>
</reference>
<organism evidence="2 3">
    <name type="scientific">Ignelater luminosus</name>
    <name type="common">Cucubano</name>
    <name type="synonym">Pyrophorus luminosus</name>
    <dbReference type="NCBI Taxonomy" id="2038154"/>
    <lineage>
        <taxon>Eukaryota</taxon>
        <taxon>Metazoa</taxon>
        <taxon>Ecdysozoa</taxon>
        <taxon>Arthropoda</taxon>
        <taxon>Hexapoda</taxon>
        <taxon>Insecta</taxon>
        <taxon>Pterygota</taxon>
        <taxon>Neoptera</taxon>
        <taxon>Endopterygota</taxon>
        <taxon>Coleoptera</taxon>
        <taxon>Polyphaga</taxon>
        <taxon>Elateriformia</taxon>
        <taxon>Elateroidea</taxon>
        <taxon>Elateridae</taxon>
        <taxon>Agrypninae</taxon>
        <taxon>Pyrophorini</taxon>
        <taxon>Ignelater</taxon>
    </lineage>
</organism>
<dbReference type="EMBL" id="VTPC01024354">
    <property type="protein sequence ID" value="KAF2891731.1"/>
    <property type="molecule type" value="Genomic_DNA"/>
</dbReference>
<evidence type="ECO:0000313" key="2">
    <source>
        <dbReference type="EMBL" id="KAF2891731.1"/>
    </source>
</evidence>
<dbReference type="AlphaFoldDB" id="A0A8K0CUW7"/>
<dbReference type="InterPro" id="IPR004875">
    <property type="entry name" value="DDE_SF_endonuclease_dom"/>
</dbReference>
<dbReference type="Proteomes" id="UP000801492">
    <property type="component" value="Unassembled WGS sequence"/>
</dbReference>
<sequence>MTSGERGSNVTIIAAHMLKGAPPGLVGESNPSGGSNKIIFIKFIEHCLSHTKLTLEEPHVLMYDIHESHISLAVIKRAKERGLHLLTIPPHTSHKLQPLGHPVFGPFKNYYDKAVSEGMSTSGNVGRLVTIYDICEIAAKAYDLAFTPGDIVSGFKISGNIPLNKNIFDDSEFLRLYVTDHPLPTSNDGNVPFTANNSLTSPLQKAFLKMRH</sequence>
<proteinExistence type="predicted"/>
<dbReference type="Pfam" id="PF03184">
    <property type="entry name" value="DDE_1"/>
    <property type="match status" value="1"/>
</dbReference>
<protein>
    <recommendedName>
        <fullName evidence="1">DDE-1 domain-containing protein</fullName>
    </recommendedName>
</protein>
<comment type="caution">
    <text evidence="2">The sequence shown here is derived from an EMBL/GenBank/DDBJ whole genome shotgun (WGS) entry which is preliminary data.</text>
</comment>
<feature type="domain" description="DDE-1" evidence="1">
    <location>
        <begin position="29"/>
        <end position="155"/>
    </location>
</feature>
<name>A0A8K0CUW7_IGNLU</name>
<accession>A0A8K0CUW7</accession>
<dbReference type="OrthoDB" id="6729311at2759"/>
<evidence type="ECO:0000259" key="1">
    <source>
        <dbReference type="Pfam" id="PF03184"/>
    </source>
</evidence>
<gene>
    <name evidence="2" type="ORF">ILUMI_14443</name>
</gene>
<evidence type="ECO:0000313" key="3">
    <source>
        <dbReference type="Proteomes" id="UP000801492"/>
    </source>
</evidence>